<keyword evidence="4" id="KW-0206">Cytoskeleton</keyword>
<gene>
    <name evidence="7" type="ORF">KIPB_009106</name>
</gene>
<feature type="compositionally biased region" description="Acidic residues" evidence="6">
    <location>
        <begin position="202"/>
        <end position="223"/>
    </location>
</feature>
<evidence type="ECO:0000313" key="7">
    <source>
        <dbReference type="EMBL" id="GIQ87127.1"/>
    </source>
</evidence>
<dbReference type="AlphaFoldDB" id="A0A9K3D2X2"/>
<dbReference type="Proteomes" id="UP000265618">
    <property type="component" value="Unassembled WGS sequence"/>
</dbReference>
<dbReference type="GO" id="GO:0001534">
    <property type="term" value="C:radial spoke"/>
    <property type="evidence" value="ECO:0007669"/>
    <property type="project" value="InterPro"/>
</dbReference>
<name>A0A9K3D2X2_9EUKA</name>
<feature type="non-terminal residue" evidence="7">
    <location>
        <position position="235"/>
    </location>
</feature>
<comment type="subcellular location">
    <subcellularLocation>
        <location evidence="1">Cytoplasm</location>
        <location evidence="1">Cytoskeleton</location>
        <location evidence="1">Cilium axoneme</location>
    </subcellularLocation>
</comment>
<comment type="caution">
    <text evidence="7">The sequence shown here is derived from an EMBL/GenBank/DDBJ whole genome shotgun (WGS) entry which is preliminary data.</text>
</comment>
<dbReference type="EMBL" id="BDIP01002992">
    <property type="protein sequence ID" value="GIQ87127.1"/>
    <property type="molecule type" value="Genomic_DNA"/>
</dbReference>
<protein>
    <submittedName>
        <fullName evidence="7">Radial spokehead-like protein</fullName>
    </submittedName>
</protein>
<proteinExistence type="predicted"/>
<keyword evidence="3" id="KW-0969">Cilium</keyword>
<accession>A0A9K3D2X2</accession>
<evidence type="ECO:0000256" key="5">
    <source>
        <dbReference type="ARBA" id="ARBA00023273"/>
    </source>
</evidence>
<evidence type="ECO:0000256" key="6">
    <source>
        <dbReference type="SAM" id="MobiDB-lite"/>
    </source>
</evidence>
<dbReference type="OrthoDB" id="272202at2759"/>
<feature type="region of interest" description="Disordered" evidence="6">
    <location>
        <begin position="198"/>
        <end position="235"/>
    </location>
</feature>
<evidence type="ECO:0000313" key="8">
    <source>
        <dbReference type="Proteomes" id="UP000265618"/>
    </source>
</evidence>
<keyword evidence="8" id="KW-1185">Reference proteome</keyword>
<dbReference type="GO" id="GO:0035082">
    <property type="term" value="P:axoneme assembly"/>
    <property type="evidence" value="ECO:0007669"/>
    <property type="project" value="TreeGrafter"/>
</dbReference>
<evidence type="ECO:0000256" key="1">
    <source>
        <dbReference type="ARBA" id="ARBA00004430"/>
    </source>
</evidence>
<dbReference type="InterPro" id="IPR006802">
    <property type="entry name" value="Radial_spoke"/>
</dbReference>
<dbReference type="PANTHER" id="PTHR13159:SF0">
    <property type="entry name" value="RADIAL SPOKE HEAD 6 HOMOLOG A"/>
    <property type="match status" value="1"/>
</dbReference>
<dbReference type="GO" id="GO:0060294">
    <property type="term" value="P:cilium movement involved in cell motility"/>
    <property type="evidence" value="ECO:0007669"/>
    <property type="project" value="InterPro"/>
</dbReference>
<reference evidence="7 8" key="1">
    <citation type="journal article" date="2018" name="PLoS ONE">
        <title>The draft genome of Kipferlia bialata reveals reductive genome evolution in fornicate parasites.</title>
        <authorList>
            <person name="Tanifuji G."/>
            <person name="Takabayashi S."/>
            <person name="Kume K."/>
            <person name="Takagi M."/>
            <person name="Nakayama T."/>
            <person name="Kamikawa R."/>
            <person name="Inagaki Y."/>
            <person name="Hashimoto T."/>
        </authorList>
    </citation>
    <scope>NUCLEOTIDE SEQUENCE [LARGE SCALE GENOMIC DNA]</scope>
    <source>
        <strain evidence="7">NY0173</strain>
    </source>
</reference>
<dbReference type="Pfam" id="PF04712">
    <property type="entry name" value="Radial_spoke"/>
    <property type="match status" value="1"/>
</dbReference>
<evidence type="ECO:0000256" key="2">
    <source>
        <dbReference type="ARBA" id="ARBA00022490"/>
    </source>
</evidence>
<feature type="non-terminal residue" evidence="7">
    <location>
        <position position="1"/>
    </location>
</feature>
<evidence type="ECO:0000256" key="3">
    <source>
        <dbReference type="ARBA" id="ARBA00023069"/>
    </source>
</evidence>
<dbReference type="PANTHER" id="PTHR13159">
    <property type="entry name" value="RADIAL SPOKEHEAD-RELATED"/>
    <property type="match status" value="1"/>
</dbReference>
<organism evidence="7 8">
    <name type="scientific">Kipferlia bialata</name>
    <dbReference type="NCBI Taxonomy" id="797122"/>
    <lineage>
        <taxon>Eukaryota</taxon>
        <taxon>Metamonada</taxon>
        <taxon>Carpediemonas-like organisms</taxon>
        <taxon>Kipferlia</taxon>
    </lineage>
</organism>
<keyword evidence="5" id="KW-0966">Cell projection</keyword>
<sequence length="235" mass="26243">GLGLGIAEPEIVPIVSGVRAFSASHPSLRHVAFWGKVKCRTGFYHVVRAVPKLDLDETDPKKGQLGDTEYWVSSKGPFGPWSRLPDCTPRQIQMSRYVPCPLTGDLSCMPWLRVPPFPYTEAVLLSCRIKRITHACSIAPAGLYEVKEPEEEEEDAGPAEPVLGRVEEFEGAEVESLLTPEGWQHTLPVITVAGETLVIEKEEPEEEEEEEEEEFDEDADPVEVEMAQRRAYAKK</sequence>
<evidence type="ECO:0000256" key="4">
    <source>
        <dbReference type="ARBA" id="ARBA00023212"/>
    </source>
</evidence>
<keyword evidence="2" id="KW-0963">Cytoplasm</keyword>